<dbReference type="EnsemblMetazoa" id="ASTEI09582-RA">
    <property type="protein sequence ID" value="ASTEI09582-PA"/>
    <property type="gene ID" value="ASTEI09582"/>
</dbReference>
<sequence>MIAIMYYQHASLNAYHFSILPPAKRMTKVPELNLKQYWGPGDVKQYKEDTSIKPFKVSYDAPVIEKLRAKLNDVPTLTPPLEGVAFEYGFNTNRLKEILKYWRTTYLGKWGEREQFLNKFPHFKTQIQGLNIHYIHVKPKVPAGTKVLPLLLLHGWPGSVREFYDIIPLLTSKSNDKDFVFEVIVPSLPGSHLIERLHVQSNHFEDGGHFAAMQLPEVLYKDVVTFVASLQNLTGYQYYRQLTSPLPVPTLRLDDYWGPGNGATYREDTTIRPFNISYPEAVIQKLAHKLTDVPHLAPPLENAGAFEYGFNGDRLQEILKYWREQYLPKWATEREPYLNRYPHFKTQIQGLDIHYIHVRPTTGEAGSGKPVLPLLLLHGWPGSVREFYDIIPLLTEPSEDKEFTFEVIVPSLPGFGWSQGSAREGMGGQKMAIVVKNLMERIGHKRFFVHGGDWGALITDMLGTYFPESVFGLHQSGCGVMGTLATWKTMIASMAPWMFLEERYIPYYFPLKPYFSEILLESGYMHIQATKPDTIGAALVGNPIGLAAYILEKFSTQTNRAFRTLPDGGLQRAFSLDALLDNVMIYYLTDSITTSQRLYAEAFSKRELFAGELEQIPNTVPTACAKFKHDVLHTIDWALEGHYKNLVQSNHFDEGGHFSVMQLPDVVYPTMGLLARAGLVLLGIIIAYGYKLYQQLSVTPRVPSNIEFFEYWGPEGGDPYGDSLEIVPFNISYPPEVIERLRKQLNDGAPLTAPLEETAFQYGFNSARLQEIVQYWRTDYLDRWDEREAYLNRFKHFKTKIQGLDIHFLRDKSDTVVNPKRIVPLLMLHGWPGSVREFYDIIPQLSKRTSDKEYVFDVIVPSLPGYGWSQGSSRPGLSASKVAVIMKNLMARLGYKRFYIQGGDWGAIIGNLMAILFEKDILGVHLNMCMASGSPLTMGKLLVSSLAPSYFIEKQYIDFYHPTWPKIAELILEGGYIHLQATKPDTIGTALQTNPIGLAAYILEKFSTWTNPSNRDLKDGGLEQHYSLDALLDNVMIYYLTNSITTSQRLYAESFSAAELAKEYENIPTNAPAACAKFRHELFQYPDWILKEHFTNLMQSNHYNEGGHFAAMQFPDVLYKDIVQFVNRLYRR</sequence>
<dbReference type="Proteomes" id="UP000076408">
    <property type="component" value="Unassembled WGS sequence"/>
</dbReference>
<keyword evidence="3" id="KW-0378">Hydrolase</keyword>
<dbReference type="PANTHER" id="PTHR21661:SF35">
    <property type="entry name" value="EPOXIDE HYDROLASE"/>
    <property type="match status" value="1"/>
</dbReference>
<feature type="domain" description="Epoxide hydrolase N-terminal" evidence="4">
    <location>
        <begin position="52"/>
        <end position="163"/>
    </location>
</feature>
<dbReference type="STRING" id="30069.A0A182YM96"/>
<evidence type="ECO:0000256" key="1">
    <source>
        <dbReference type="ARBA" id="ARBA00010088"/>
    </source>
</evidence>
<reference evidence="5" key="2">
    <citation type="submission" date="2020-05" db="UniProtKB">
        <authorList>
            <consortium name="EnsemblMetazoa"/>
        </authorList>
    </citation>
    <scope>IDENTIFICATION</scope>
    <source>
        <strain evidence="5">Indian</strain>
    </source>
</reference>
<protein>
    <recommendedName>
        <fullName evidence="4">Epoxide hydrolase N-terminal domain-containing protein</fullName>
    </recommendedName>
</protein>
<evidence type="ECO:0000259" key="4">
    <source>
        <dbReference type="Pfam" id="PF06441"/>
    </source>
</evidence>
<dbReference type="Gene3D" id="3.40.50.1820">
    <property type="entry name" value="alpha/beta hydrolase"/>
    <property type="match status" value="3"/>
</dbReference>
<keyword evidence="6" id="KW-1185">Reference proteome</keyword>
<dbReference type="VEuPathDB" id="VectorBase:ASTEI20_043238"/>
<dbReference type="SUPFAM" id="SSF53474">
    <property type="entry name" value="alpha/beta-Hydrolases"/>
    <property type="match status" value="3"/>
</dbReference>
<proteinExistence type="inferred from homology"/>
<dbReference type="AlphaFoldDB" id="A0A182YM96"/>
<dbReference type="InterPro" id="IPR010497">
    <property type="entry name" value="Epoxide_hydro_N"/>
</dbReference>
<name>A0A182YM96_ANOST</name>
<accession>A0A182YM96</accession>
<dbReference type="OMA" id="VEDEYWG"/>
<dbReference type="PANTHER" id="PTHR21661">
    <property type="entry name" value="EPOXIDE HYDROLASE 1-RELATED"/>
    <property type="match status" value="1"/>
</dbReference>
<dbReference type="PRINTS" id="PR00412">
    <property type="entry name" value="EPOXHYDRLASE"/>
</dbReference>
<dbReference type="InterPro" id="IPR000639">
    <property type="entry name" value="Epox_hydrolase-like"/>
</dbReference>
<dbReference type="VEuPathDB" id="VectorBase:ASTEI20_041403"/>
<evidence type="ECO:0000313" key="6">
    <source>
        <dbReference type="Proteomes" id="UP000076408"/>
    </source>
</evidence>
<comment type="similarity">
    <text evidence="1">Belongs to the peptidase S33 family.</text>
</comment>
<organism evidence="5 6">
    <name type="scientific">Anopheles stephensi</name>
    <name type="common">Indo-Pakistan malaria mosquito</name>
    <dbReference type="NCBI Taxonomy" id="30069"/>
    <lineage>
        <taxon>Eukaryota</taxon>
        <taxon>Metazoa</taxon>
        <taxon>Ecdysozoa</taxon>
        <taxon>Arthropoda</taxon>
        <taxon>Hexapoda</taxon>
        <taxon>Insecta</taxon>
        <taxon>Pterygota</taxon>
        <taxon>Neoptera</taxon>
        <taxon>Endopterygota</taxon>
        <taxon>Diptera</taxon>
        <taxon>Nematocera</taxon>
        <taxon>Culicoidea</taxon>
        <taxon>Culicidae</taxon>
        <taxon>Anophelinae</taxon>
        <taxon>Anopheles</taxon>
    </lineage>
</organism>
<evidence type="ECO:0000256" key="2">
    <source>
        <dbReference type="ARBA" id="ARBA00022797"/>
    </source>
</evidence>
<dbReference type="GO" id="GO:0097176">
    <property type="term" value="P:epoxide metabolic process"/>
    <property type="evidence" value="ECO:0007669"/>
    <property type="project" value="TreeGrafter"/>
</dbReference>
<dbReference type="GO" id="GO:0004301">
    <property type="term" value="F:epoxide hydrolase activity"/>
    <property type="evidence" value="ECO:0007669"/>
    <property type="project" value="TreeGrafter"/>
</dbReference>
<feature type="domain" description="Epoxide hydrolase N-terminal" evidence="4">
    <location>
        <begin position="271"/>
        <end position="387"/>
    </location>
</feature>
<dbReference type="InterPro" id="IPR029058">
    <property type="entry name" value="AB_hydrolase_fold"/>
</dbReference>
<feature type="domain" description="Epoxide hydrolase N-terminal" evidence="4">
    <location>
        <begin position="727"/>
        <end position="838"/>
    </location>
</feature>
<dbReference type="VEuPathDB" id="VectorBase:ASTEI09582"/>
<dbReference type="VEuPathDB" id="VectorBase:ASTEI20_041427"/>
<reference evidence="6" key="1">
    <citation type="journal article" date="2014" name="Genome Biol.">
        <title>Genome analysis of a major urban malaria vector mosquito, Anopheles stephensi.</title>
        <authorList>
            <person name="Jiang X."/>
            <person name="Peery A."/>
            <person name="Hall A.B."/>
            <person name="Sharma A."/>
            <person name="Chen X.G."/>
            <person name="Waterhouse R.M."/>
            <person name="Komissarov A."/>
            <person name="Riehle M.M."/>
            <person name="Shouche Y."/>
            <person name="Sharakhova M.V."/>
            <person name="Lawson D."/>
            <person name="Pakpour N."/>
            <person name="Arensburger P."/>
            <person name="Davidson V.L."/>
            <person name="Eiglmeier K."/>
            <person name="Emrich S."/>
            <person name="George P."/>
            <person name="Kennedy R.C."/>
            <person name="Mane S.P."/>
            <person name="Maslen G."/>
            <person name="Oringanje C."/>
            <person name="Qi Y."/>
            <person name="Settlage R."/>
            <person name="Tojo M."/>
            <person name="Tubio J.M."/>
            <person name="Unger M.F."/>
            <person name="Wang B."/>
            <person name="Vernick K.D."/>
            <person name="Ribeiro J.M."/>
            <person name="James A.A."/>
            <person name="Michel K."/>
            <person name="Riehle M.A."/>
            <person name="Luckhart S."/>
            <person name="Sharakhov I.V."/>
            <person name="Tu Z."/>
        </authorList>
    </citation>
    <scope>NUCLEOTIDE SEQUENCE [LARGE SCALE GENOMIC DNA]</scope>
    <source>
        <strain evidence="6">Indian</strain>
    </source>
</reference>
<evidence type="ECO:0000313" key="5">
    <source>
        <dbReference type="EnsemblMetazoa" id="ASTEI09582-PA"/>
    </source>
</evidence>
<dbReference type="Pfam" id="PF06441">
    <property type="entry name" value="EHN"/>
    <property type="match status" value="3"/>
</dbReference>
<dbReference type="VEuPathDB" id="VectorBase:ASTE002285"/>
<keyword evidence="2" id="KW-0058">Aromatic hydrocarbons catabolism</keyword>
<evidence type="ECO:0000256" key="3">
    <source>
        <dbReference type="ARBA" id="ARBA00022801"/>
    </source>
</evidence>